<dbReference type="AlphaFoldDB" id="A0A918WEZ7"/>
<name>A0A918WEZ7_STRCJ</name>
<evidence type="ECO:0000313" key="2">
    <source>
        <dbReference type="EMBL" id="GHC39345.1"/>
    </source>
</evidence>
<comment type="caution">
    <text evidence="2">The sequence shown here is derived from an EMBL/GenBank/DDBJ whole genome shotgun (WGS) entry which is preliminary data.</text>
</comment>
<dbReference type="Proteomes" id="UP000646244">
    <property type="component" value="Unassembled WGS sequence"/>
</dbReference>
<dbReference type="Pfam" id="PF04865">
    <property type="entry name" value="Baseplate_J"/>
    <property type="match status" value="1"/>
</dbReference>
<evidence type="ECO:0000259" key="1">
    <source>
        <dbReference type="Pfam" id="PF04865"/>
    </source>
</evidence>
<dbReference type="InterPro" id="IPR006949">
    <property type="entry name" value="Barrel_Baseplate_J-like"/>
</dbReference>
<feature type="domain" description="Baseplate protein J-like barrel" evidence="1">
    <location>
        <begin position="414"/>
        <end position="448"/>
    </location>
</feature>
<gene>
    <name evidence="2" type="ORF">GCM10010507_11380</name>
</gene>
<proteinExistence type="predicted"/>
<sequence length="1054" mass="110421">MTPSPPAHDGRDRADIVADAVRAVRAALPAWTGRNPADPGRALIESCADMAEALRDRVDRAPDRHRLELLGLLGPRPYPAAPARTDVLFQLAAPAPEPVRIPVGLEVATSPPAGAGEQVVFSTAAEAVVNPCVLVAAGRFAQRGAAGGAVQGTLVPFTGEPDGGTFAGPPFHLNLPSYEDVPPGDDQPPPKPDAYALVVLSVAVPGTRIALDITPDGALDDLGPWEAWQGTHWSACHASRSAGPDGRIRVTLDVPATHAPARLLLDPPEDDAQTRQLRDVGLVRLAPPGTGIRTLALDPALSVTVPVVQARVVLDEELGTATGACNERLRFAHPPMLRATDTLVVEAVEAGRTFRWTYVPSLAGSGPGDRHFTLDARSGEAVFAPVVGTGRGALRYGAPLPAGATVRAPRYLTGGGAGGNVPARTITVLRTPLPYVSAVTNPAPATGGTDAETPAECAERLPLGSPFPERAVTPHDYEQLALAASAGMARIHHVRTDDDGSLDPARNYALARPAVTTLRFVLDARTPSLPKYTEVTTRDDGVVFTTTDEATRAATRIAGVARLFPDPRVTGAHDVLAAGDYLANGPVSGPYRAGAQVTLALVRLPADTDLAHLTLWVRPDRTVGATDRIALSVFLPRRGVPWWDPGIPAAYACAAPASVTIGGAPALSHPLRLGGSPRWRPTVDRPAARVDDAVARHGNDYPTEDGVWLALQIRDPKATDATAYTIAVDDGATGPVTALQYSTHSGASASTGEEEPGQVIALMTPQLCEPLPTTVSVGGEDWSVQTSFEHSGEADEHVVLNAATGQVHFGPAVADGSGRKVQHGKIPERGSPVTVAGYRCTAGGKGNGIPADTAWRLPPGVVSIRNTASGQGADGFTDTSGGTFQAGVRLKVVPFVTADEHGWFPFPMLTPTQDACDTVQRSLRALHPAGVPVWLETPHYVGIRSEAHVVPEDYLTATERAALAMAAERALYRWFNPVDGGPDGKGWPLGRPVYTGEAYRVLEGVQGIARVDSVVLHGSDMNTGAAVGTTLRIDCGDEQTVYSVEHRVTVAETP</sequence>
<organism evidence="2 3">
    <name type="scientific">Streptomyces cinnamoneus</name>
    <name type="common">Streptoverticillium cinnamoneum</name>
    <dbReference type="NCBI Taxonomy" id="53446"/>
    <lineage>
        <taxon>Bacteria</taxon>
        <taxon>Bacillati</taxon>
        <taxon>Actinomycetota</taxon>
        <taxon>Actinomycetes</taxon>
        <taxon>Kitasatosporales</taxon>
        <taxon>Streptomycetaceae</taxon>
        <taxon>Streptomyces</taxon>
        <taxon>Streptomyces cinnamoneus group</taxon>
    </lineage>
</organism>
<protein>
    <recommendedName>
        <fullName evidence="1">Baseplate protein J-like barrel domain-containing protein</fullName>
    </recommendedName>
</protein>
<evidence type="ECO:0000313" key="3">
    <source>
        <dbReference type="Proteomes" id="UP000646244"/>
    </source>
</evidence>
<accession>A0A918WEZ7</accession>
<reference evidence="2" key="1">
    <citation type="journal article" date="2014" name="Int. J. Syst. Evol. Microbiol.">
        <title>Complete genome sequence of Corynebacterium casei LMG S-19264T (=DSM 44701T), isolated from a smear-ripened cheese.</title>
        <authorList>
            <consortium name="US DOE Joint Genome Institute (JGI-PGF)"/>
            <person name="Walter F."/>
            <person name="Albersmeier A."/>
            <person name="Kalinowski J."/>
            <person name="Ruckert C."/>
        </authorList>
    </citation>
    <scope>NUCLEOTIDE SEQUENCE</scope>
    <source>
        <strain evidence="2">JCM 4633</strain>
    </source>
</reference>
<dbReference type="EMBL" id="BMVB01000003">
    <property type="protein sequence ID" value="GHC39345.1"/>
    <property type="molecule type" value="Genomic_DNA"/>
</dbReference>
<reference evidence="2" key="2">
    <citation type="submission" date="2020-09" db="EMBL/GenBank/DDBJ databases">
        <authorList>
            <person name="Sun Q."/>
            <person name="Ohkuma M."/>
        </authorList>
    </citation>
    <scope>NUCLEOTIDE SEQUENCE</scope>
    <source>
        <strain evidence="2">JCM 4633</strain>
    </source>
</reference>
<dbReference type="RefSeq" id="WP_190108516.1">
    <property type="nucleotide sequence ID" value="NZ_BMVB01000003.1"/>
</dbReference>